<organism evidence="1 2">
    <name type="scientific">[Clostridium] symbiosum ATCC 14940</name>
    <dbReference type="NCBI Taxonomy" id="411472"/>
    <lineage>
        <taxon>Bacteria</taxon>
        <taxon>Bacillati</taxon>
        <taxon>Bacillota</taxon>
        <taxon>Clostridia</taxon>
        <taxon>Lachnospirales</taxon>
        <taxon>Lachnospiraceae</taxon>
        <taxon>Otoolea</taxon>
    </lineage>
</organism>
<gene>
    <name evidence="1" type="ORF">CLOSYM_03219</name>
</gene>
<dbReference type="Proteomes" id="UP000016491">
    <property type="component" value="Unassembled WGS sequence"/>
</dbReference>
<protein>
    <submittedName>
        <fullName evidence="1">Uncharacterized protein</fullName>
    </submittedName>
</protein>
<name>A0ABC9TV92_CLOSY</name>
<evidence type="ECO:0000313" key="1">
    <source>
        <dbReference type="EMBL" id="ERI75489.1"/>
    </source>
</evidence>
<evidence type="ECO:0000313" key="2">
    <source>
        <dbReference type="Proteomes" id="UP000016491"/>
    </source>
</evidence>
<reference evidence="1 2" key="1">
    <citation type="submission" date="2013-07" db="EMBL/GenBank/DDBJ databases">
        <authorList>
            <person name="Weinstock G."/>
            <person name="Sodergren E."/>
            <person name="Wylie T."/>
            <person name="Fulton L."/>
            <person name="Fulton R."/>
            <person name="Fronick C."/>
            <person name="O'Laughlin M."/>
            <person name="Godfrey J."/>
            <person name="Miner T."/>
            <person name="Herter B."/>
            <person name="Appelbaum E."/>
            <person name="Cordes M."/>
            <person name="Lek S."/>
            <person name="Wollam A."/>
            <person name="Pepin K.H."/>
            <person name="Palsikar V.B."/>
            <person name="Mitreva M."/>
            <person name="Wilson R.K."/>
        </authorList>
    </citation>
    <scope>NUCLEOTIDE SEQUENCE [LARGE SCALE GENOMIC DNA]</scope>
    <source>
        <strain evidence="1 2">ATCC 14940</strain>
    </source>
</reference>
<sequence length="68" mass="8360">MELERNCQLIEQTAIESDPDIYQYILKAVTDENITYRYLNMVMGIPCGKKMYYDRRRKFYWLLNQKKI</sequence>
<accession>A0ABC9TV92</accession>
<comment type="caution">
    <text evidence="1">The sequence shown here is derived from an EMBL/GenBank/DDBJ whole genome shotgun (WGS) entry which is preliminary data.</text>
</comment>
<dbReference type="EMBL" id="AWSU01000246">
    <property type="protein sequence ID" value="ERI75489.1"/>
    <property type="molecule type" value="Genomic_DNA"/>
</dbReference>
<dbReference type="AlphaFoldDB" id="A0ABC9TV92"/>
<proteinExistence type="predicted"/>